<evidence type="ECO:0000313" key="5">
    <source>
        <dbReference type="Proteomes" id="UP000595792"/>
    </source>
</evidence>
<feature type="chain" id="PRO_5043443848" evidence="2">
    <location>
        <begin position="28"/>
        <end position="1212"/>
    </location>
</feature>
<feature type="signal peptide" evidence="2">
    <location>
        <begin position="1"/>
        <end position="27"/>
    </location>
</feature>
<dbReference type="PROSITE" id="PS51272">
    <property type="entry name" value="SLH"/>
    <property type="match status" value="2"/>
</dbReference>
<dbReference type="KEGG" id="fpla:A4U99_04680"/>
<evidence type="ECO:0000256" key="2">
    <source>
        <dbReference type="SAM" id="SignalP"/>
    </source>
</evidence>
<keyword evidence="2" id="KW-0732">Signal</keyword>
<reference evidence="4 5" key="1">
    <citation type="submission" date="2020-11" db="EMBL/GenBank/DDBJ databases">
        <title>Closed and high quality bacterial genomes of the OMM12 community.</title>
        <authorList>
            <person name="Marbouty M."/>
            <person name="Lamy-Besnier Q."/>
            <person name="Debarbieux L."/>
            <person name="Koszul R."/>
        </authorList>
    </citation>
    <scope>NUCLEOTIDE SEQUENCE [LARGE SCALE GENOMIC DNA]</scope>
    <source>
        <strain evidence="4 5">YL31</strain>
    </source>
</reference>
<gene>
    <name evidence="4" type="ORF">I5Q84_04930</name>
</gene>
<dbReference type="RefSeq" id="WP_065534206.1">
    <property type="nucleotide sequence ID" value="NZ_CP015406.2"/>
</dbReference>
<dbReference type="EMBL" id="CP065315">
    <property type="protein sequence ID" value="QQR06834.1"/>
    <property type="molecule type" value="Genomic_DNA"/>
</dbReference>
<dbReference type="Proteomes" id="UP000595792">
    <property type="component" value="Chromosome"/>
</dbReference>
<evidence type="ECO:0000256" key="1">
    <source>
        <dbReference type="ARBA" id="ARBA00022737"/>
    </source>
</evidence>
<accession>A0AAX1KLN4</accession>
<name>A0AAX1KLN4_FLAPL</name>
<evidence type="ECO:0000259" key="3">
    <source>
        <dbReference type="PROSITE" id="PS51272"/>
    </source>
</evidence>
<protein>
    <submittedName>
        <fullName evidence="4">S-layer homology domain-containing protein</fullName>
    </submittedName>
</protein>
<keyword evidence="1" id="KW-0677">Repeat</keyword>
<organism evidence="4 5">
    <name type="scientific">Flavonifractor plautii</name>
    <name type="common">Fusobacterium plautii</name>
    <dbReference type="NCBI Taxonomy" id="292800"/>
    <lineage>
        <taxon>Bacteria</taxon>
        <taxon>Bacillati</taxon>
        <taxon>Bacillota</taxon>
        <taxon>Clostridia</taxon>
        <taxon>Eubacteriales</taxon>
        <taxon>Oscillospiraceae</taxon>
        <taxon>Flavonifractor</taxon>
    </lineage>
</organism>
<sequence>MRNLKRALSLALAAIMLIGMMVVSASAASYNNLTDKDEIVNKDAVSMLVSLGIIEGKPDGSYGPTENVDRAQMAKMLSVIMNKGVDNSALYQSVNSGLVDVNTNWAKGHINYCYTTGIIAGRGNGKFDPSATVTALEAAKMLLVAVGYDPAIEGFEGADWAINVSVRADEQGIFEGFTKDLSAPLNRDDAALLIYNALDVEMIQSYTTNNYPIAYSDHRTILADKYGVIKVQGVVVANEWASLASDDGDAALKEGKTTIYNGEGIFSTTGNTTVSKEDASLKTQTFNVSTPVDMLGKTVNLYIKKTTILADSTVYGDPVVSDVNTVVTTGETVLYSGAKDPQVDYDKLLGENGLTDKDAKYFWNYNSGKYIPNTTEKYGDKTANVKGATLTIIDNNGDGEVDYVLSVEKALADITSVNSKKETVTVRTLGTLDNKDVVGYEDMAKEDVVLYVQYGGRTYLEKPEVVTGEMEHFNVKGTEKYMTVGGEKYKADELETNARTEVVKFDVTECDKANGVQFETSYNFYLDDYGNVIAFEEVEAAAKNYALVLDSAFSTNMLNTDAQVKVLLPDGTEKTYQLNWSASVKNWKDANETTEQATEQLKTFLGTDDGRAGSAGVYPAAGAAAGNLIAYSINDDDKMTIDLPALDVGKVVDGSHAGSDYSDGKFFQAGHETLDANVSKGDVEIDTSASKGGDPVGTYGIDADTIVYYYNGKDGSVAVGYDNMAKLIDKNGVLAETGKKIIDAGTNDSGTANGEVKVSVVDLYKSDVANVVVLYTSQAKFGNEDYVFVMPEFDVYNDYFYYTVIHEDGTMEEVKSEDNLRSVLSNTDGIVQTMDMDSKNLASFNNPAAGTVAKGYVKVTSSRYVNVYTDATTNNAIQNPGKDNEWLDMTKLQSPVRLANKNDELIYDIDNTDVDDETATGTTFQDGQYGYVVYDDDNVVKAAFIVKSYLTEDPTGNNKPGKPSNDKLGVKIFTSGPNKYHFAFLNAEDATVMDMEDLLVDSFEKLGYEVVKVYSSSQGITKVDVKRGNSETTFYAMSYTVTDEVQDVVVDTVGDTTVGPVAEDVKDTSTGLANGSLGGGLFNGITPQNGMKLTTLTITLPVDPSTTYRAVRQTNNALITCATEGGEDVPTAWKHGDSFVKAGAANVTPAGTAIEYTLLVCDDGEPITLEVFESSTGAFTVDADHYTVKKSGGSVATPSYTVTIDTTGVTFQ</sequence>
<dbReference type="AlphaFoldDB" id="A0AAX1KLN4"/>
<feature type="domain" description="SLH" evidence="3">
    <location>
        <begin position="93"/>
        <end position="156"/>
    </location>
</feature>
<proteinExistence type="predicted"/>
<dbReference type="Pfam" id="PF00395">
    <property type="entry name" value="SLH"/>
    <property type="match status" value="2"/>
</dbReference>
<feature type="domain" description="SLH" evidence="3">
    <location>
        <begin position="28"/>
        <end position="91"/>
    </location>
</feature>
<dbReference type="InterPro" id="IPR001119">
    <property type="entry name" value="SLH_dom"/>
</dbReference>
<evidence type="ECO:0000313" key="4">
    <source>
        <dbReference type="EMBL" id="QQR06834.1"/>
    </source>
</evidence>